<sequence length="214" mass="25885">MKEMNENENFKDLKQFFYETPGALWRANYLVTDALNNVRNNEHLGHNLELETTLKNILLVEINESKLVNWLKKSYLEIFTSINENNYNYKKSKYTANVLVSVLIFDENSDNYLWPIYRKRILFFLEEIEEINNKNLEKYGNLYLNIINKFSKFINKNYTKEEMKRNLEDKSLEELAKEIINEENLNKFFKKEHSKMIKKLMEEDEIFKEHIEGL</sequence>
<gene>
    <name evidence="1" type="ORF">MENT_LOCUS26274</name>
</gene>
<reference evidence="1 2" key="1">
    <citation type="submission" date="2020-08" db="EMBL/GenBank/DDBJ databases">
        <authorList>
            <person name="Koutsovoulos G."/>
            <person name="Danchin GJ E."/>
        </authorList>
    </citation>
    <scope>NUCLEOTIDE SEQUENCE [LARGE SCALE GENOMIC DNA]</scope>
</reference>
<evidence type="ECO:0000313" key="2">
    <source>
        <dbReference type="Proteomes" id="UP000580250"/>
    </source>
</evidence>
<organism evidence="1 2">
    <name type="scientific">Meloidogyne enterolobii</name>
    <name type="common">Root-knot nematode worm</name>
    <name type="synonym">Meloidogyne mayaguensis</name>
    <dbReference type="NCBI Taxonomy" id="390850"/>
    <lineage>
        <taxon>Eukaryota</taxon>
        <taxon>Metazoa</taxon>
        <taxon>Ecdysozoa</taxon>
        <taxon>Nematoda</taxon>
        <taxon>Chromadorea</taxon>
        <taxon>Rhabditida</taxon>
        <taxon>Tylenchina</taxon>
        <taxon>Tylenchomorpha</taxon>
        <taxon>Tylenchoidea</taxon>
        <taxon>Meloidogynidae</taxon>
        <taxon>Meloidogyninae</taxon>
        <taxon>Meloidogyne</taxon>
    </lineage>
</organism>
<proteinExistence type="predicted"/>
<evidence type="ECO:0000313" key="1">
    <source>
        <dbReference type="EMBL" id="CAD2174592.1"/>
    </source>
</evidence>
<name>A0A6V7VI66_MELEN</name>
<comment type="caution">
    <text evidence="1">The sequence shown here is derived from an EMBL/GenBank/DDBJ whole genome shotgun (WGS) entry which is preliminary data.</text>
</comment>
<protein>
    <submittedName>
        <fullName evidence="1">Uncharacterized protein</fullName>
    </submittedName>
</protein>
<dbReference type="Proteomes" id="UP000580250">
    <property type="component" value="Unassembled WGS sequence"/>
</dbReference>
<accession>A0A6V7VI66</accession>
<dbReference type="AlphaFoldDB" id="A0A6V7VI66"/>
<dbReference type="EMBL" id="CAJEWN010000239">
    <property type="protein sequence ID" value="CAD2174592.1"/>
    <property type="molecule type" value="Genomic_DNA"/>
</dbReference>